<reference evidence="2" key="2">
    <citation type="submission" date="2020-09" db="EMBL/GenBank/DDBJ databases">
        <authorList>
            <person name="Sun Q."/>
            <person name="Kim S."/>
        </authorList>
    </citation>
    <scope>NUCLEOTIDE SEQUENCE</scope>
    <source>
        <strain evidence="2">KCTC 42651</strain>
    </source>
</reference>
<dbReference type="InterPro" id="IPR013096">
    <property type="entry name" value="Cupin_2"/>
</dbReference>
<feature type="domain" description="Cupin type-2" evidence="1">
    <location>
        <begin position="62"/>
        <end position="109"/>
    </location>
</feature>
<dbReference type="InterPro" id="IPR047121">
    <property type="entry name" value="YjiB-like"/>
</dbReference>
<protein>
    <recommendedName>
        <fullName evidence="1">Cupin type-2 domain-containing protein</fullName>
    </recommendedName>
</protein>
<reference evidence="2" key="1">
    <citation type="journal article" date="2014" name="Int. J. Syst. Evol. Microbiol.">
        <title>Complete genome sequence of Corynebacterium casei LMG S-19264T (=DSM 44701T), isolated from a smear-ripened cheese.</title>
        <authorList>
            <consortium name="US DOE Joint Genome Institute (JGI-PGF)"/>
            <person name="Walter F."/>
            <person name="Albersmeier A."/>
            <person name="Kalinowski J."/>
            <person name="Ruckert C."/>
        </authorList>
    </citation>
    <scope>NUCLEOTIDE SEQUENCE</scope>
    <source>
        <strain evidence="2">KCTC 42651</strain>
    </source>
</reference>
<dbReference type="InterPro" id="IPR014710">
    <property type="entry name" value="RmlC-like_jellyroll"/>
</dbReference>
<proteinExistence type="predicted"/>
<evidence type="ECO:0000313" key="2">
    <source>
        <dbReference type="EMBL" id="GHD61548.1"/>
    </source>
</evidence>
<dbReference type="Gene3D" id="2.60.120.10">
    <property type="entry name" value="Jelly Rolls"/>
    <property type="match status" value="1"/>
</dbReference>
<evidence type="ECO:0000259" key="1">
    <source>
        <dbReference type="Pfam" id="PF07883"/>
    </source>
</evidence>
<dbReference type="RefSeq" id="WP_189994676.1">
    <property type="nucleotide sequence ID" value="NZ_BMZS01000013.1"/>
</dbReference>
<dbReference type="InterPro" id="IPR014500">
    <property type="entry name" value="UCP019307_cupin"/>
</dbReference>
<dbReference type="CDD" id="cd02219">
    <property type="entry name" value="cupin_YjlB-like"/>
    <property type="match status" value="1"/>
</dbReference>
<dbReference type="AlphaFoldDB" id="A0A918XXF4"/>
<gene>
    <name evidence="2" type="ORF">GCM10017083_49030</name>
</gene>
<dbReference type="InterPro" id="IPR011051">
    <property type="entry name" value="RmlC_Cupin_sf"/>
</dbReference>
<dbReference type="Pfam" id="PF07883">
    <property type="entry name" value="Cupin_2"/>
    <property type="match status" value="1"/>
</dbReference>
<dbReference type="PANTHER" id="PTHR36448">
    <property type="entry name" value="BLR7373 PROTEIN"/>
    <property type="match status" value="1"/>
</dbReference>
<accession>A0A918XXF4</accession>
<keyword evidence="3" id="KW-1185">Reference proteome</keyword>
<dbReference type="Proteomes" id="UP000630353">
    <property type="component" value="Unassembled WGS sequence"/>
</dbReference>
<dbReference type="PANTHER" id="PTHR36448:SF2">
    <property type="entry name" value="CUPIN TYPE-1 DOMAIN-CONTAINING PROTEIN"/>
    <property type="match status" value="1"/>
</dbReference>
<dbReference type="EMBL" id="BMZS01000013">
    <property type="protein sequence ID" value="GHD61548.1"/>
    <property type="molecule type" value="Genomic_DNA"/>
</dbReference>
<dbReference type="PIRSF" id="PIRSF019307">
    <property type="entry name" value="UCP019307"/>
    <property type="match status" value="1"/>
</dbReference>
<name>A0A918XXF4_9PROT</name>
<evidence type="ECO:0000313" key="3">
    <source>
        <dbReference type="Proteomes" id="UP000630353"/>
    </source>
</evidence>
<dbReference type="SUPFAM" id="SSF51182">
    <property type="entry name" value="RmlC-like cupins"/>
    <property type="match status" value="1"/>
</dbReference>
<organism evidence="2 3">
    <name type="scientific">Thalassobaculum fulvum</name>
    <dbReference type="NCBI Taxonomy" id="1633335"/>
    <lineage>
        <taxon>Bacteria</taxon>
        <taxon>Pseudomonadati</taxon>
        <taxon>Pseudomonadota</taxon>
        <taxon>Alphaproteobacteria</taxon>
        <taxon>Rhodospirillales</taxon>
        <taxon>Thalassobaculaceae</taxon>
        <taxon>Thalassobaculum</taxon>
    </lineage>
</organism>
<comment type="caution">
    <text evidence="2">The sequence shown here is derived from an EMBL/GenBank/DDBJ whole genome shotgun (WGS) entry which is preliminary data.</text>
</comment>
<sequence>MTGRDVETHPIPANGRLPNNPHLPLLVYRGVLDLAGDPAAACEALFARHGWPGAWRNGIFGHDHFHATMHEVLGIVRGRVRVLFGGDGALETEVAAGDVVVIPAGVAHRNLGASRDLLVVGAYPGGGYPDTTTEAGPDTAARIARVPVPDQDPVYGPAGPLLDRWTSTEQA</sequence>